<dbReference type="AlphaFoldDB" id="A0A177A429"/>
<protein>
    <submittedName>
        <fullName evidence="2">Uncharacterized protein</fullName>
    </submittedName>
</protein>
<dbReference type="GeneID" id="36291014"/>
<proteinExistence type="predicted"/>
<dbReference type="EMBL" id="KV441406">
    <property type="protein sequence ID" value="OAF56011.1"/>
    <property type="molecule type" value="Genomic_DNA"/>
</dbReference>
<reference evidence="2" key="1">
    <citation type="submission" date="2016-03" db="EMBL/GenBank/DDBJ databases">
        <title>Updated assembly of Pseudogymnoascus destructans, the fungus causing white-nose syndrome of bats.</title>
        <authorList>
            <person name="Palmer J.M."/>
            <person name="Drees K.P."/>
            <person name="Foster J.T."/>
            <person name="Lindner D.L."/>
        </authorList>
    </citation>
    <scope>NUCLEOTIDE SEQUENCE [LARGE SCALE GENOMIC DNA]</scope>
    <source>
        <strain evidence="2">20631-21</strain>
    </source>
</reference>
<accession>A0A177A429</accession>
<dbReference type="VEuPathDB" id="FungiDB:GMDG_07170"/>
<gene>
    <name evidence="2" type="ORF">VC83_07971</name>
</gene>
<feature type="region of interest" description="Disordered" evidence="1">
    <location>
        <begin position="44"/>
        <end position="63"/>
    </location>
</feature>
<name>A0A177A429_9PEZI</name>
<evidence type="ECO:0000256" key="1">
    <source>
        <dbReference type="SAM" id="MobiDB-lite"/>
    </source>
</evidence>
<evidence type="ECO:0000313" key="2">
    <source>
        <dbReference type="EMBL" id="OAF56011.1"/>
    </source>
</evidence>
<dbReference type="OrthoDB" id="3439987at2759"/>
<dbReference type="Proteomes" id="UP000077154">
    <property type="component" value="Unassembled WGS sequence"/>
</dbReference>
<sequence length="162" mass="18128">MELARGAKALDRLADRWAQGYIHIEVLGERWLTADRDGDDLTDVGSRMSGETLNELPRTPHKDPERIAMDTVHATQEGSSLYKHHGIGSSESLPLSTSSQSARESVVEFLGHIDESLAEGINTYTLPRDRGPFDGYRMRNYLPQMGPDERQLHAGQRQPEVC</sequence>
<dbReference type="RefSeq" id="XP_024321309.1">
    <property type="nucleotide sequence ID" value="XM_024471534.1"/>
</dbReference>
<organism evidence="2">
    <name type="scientific">Pseudogymnoascus destructans</name>
    <dbReference type="NCBI Taxonomy" id="655981"/>
    <lineage>
        <taxon>Eukaryota</taxon>
        <taxon>Fungi</taxon>
        <taxon>Dikarya</taxon>
        <taxon>Ascomycota</taxon>
        <taxon>Pezizomycotina</taxon>
        <taxon>Leotiomycetes</taxon>
        <taxon>Thelebolales</taxon>
        <taxon>Thelebolaceae</taxon>
        <taxon>Pseudogymnoascus</taxon>
    </lineage>
</organism>